<evidence type="ECO:0000259" key="4">
    <source>
        <dbReference type="Pfam" id="PF00171"/>
    </source>
</evidence>
<dbReference type="Gene3D" id="3.40.605.10">
    <property type="entry name" value="Aldehyde Dehydrogenase, Chain A, domain 1"/>
    <property type="match status" value="1"/>
</dbReference>
<sequence length="454" mass="49500">MAIQSVNPTNNQIEAEFEPHSSAYVESALERTEQAFKSWSAESFAYRGKLFIQLASQLRSQKEDLARLMTLEMGKTINEGIAEIEKCAWVCEYYAENAERFLKDEPLTTDSGKAFISYEPIGCVLAVMPWNFPFWQVFRYAAPTLMAGNTGILKHASNVPQCALAIEQLFIEAGFPVGVFQNLLIESSGVEALIDDRRIVAVTLTGSEPAGAKVAEAAGRNIKSSLLELGGSDPFIVLADADIDKTCRIAAKARMINCGQSCIAAKRFIVVERVYEEFIHKFTAFMKTYIPADPLQKSTNCGPMASLSLAEELQRQVSESVKAGAHIELGGKMAGNQGAFFEPTILTGVKEGMPAFEEEMFGPVASVIKAKDTDHAVAIANNSRFGLGGSVWTADPKMGLEVARKVQTGAMFVNQMVASDPRLPFGGIKKSGYGRELSHLGIREFVNQKTIVLP</sequence>
<comment type="caution">
    <text evidence="5">The sequence shown here is derived from an EMBL/GenBank/DDBJ whole genome shotgun (WGS) entry which is preliminary data.</text>
</comment>
<proteinExistence type="inferred from homology"/>
<dbReference type="Proteomes" id="UP000658258">
    <property type="component" value="Unassembled WGS sequence"/>
</dbReference>
<dbReference type="Gene3D" id="3.40.309.10">
    <property type="entry name" value="Aldehyde Dehydrogenase, Chain A, domain 2"/>
    <property type="match status" value="1"/>
</dbReference>
<protein>
    <submittedName>
        <fullName evidence="5">Succinate-semialdehyde dehydrogenase</fullName>
    </submittedName>
</protein>
<keyword evidence="3" id="KW-0560">Oxidoreductase</keyword>
<comment type="similarity">
    <text evidence="1">Belongs to the aldehyde dehydrogenase family.</text>
</comment>
<evidence type="ECO:0000256" key="3">
    <source>
        <dbReference type="ARBA" id="ARBA00023002"/>
    </source>
</evidence>
<gene>
    <name evidence="5" type="primary">gabD</name>
    <name evidence="5" type="ORF">GCM10011340_14550</name>
</gene>
<evidence type="ECO:0000256" key="2">
    <source>
        <dbReference type="ARBA" id="ARBA00022857"/>
    </source>
</evidence>
<dbReference type="InterPro" id="IPR044148">
    <property type="entry name" value="ALDH_GabD1-like"/>
</dbReference>
<reference evidence="6" key="1">
    <citation type="journal article" date="2019" name="Int. J. Syst. Evol. Microbiol.">
        <title>The Global Catalogue of Microorganisms (GCM) 10K type strain sequencing project: providing services to taxonomists for standard genome sequencing and annotation.</title>
        <authorList>
            <consortium name="The Broad Institute Genomics Platform"/>
            <consortium name="The Broad Institute Genome Sequencing Center for Infectious Disease"/>
            <person name="Wu L."/>
            <person name="Ma J."/>
        </authorList>
    </citation>
    <scope>NUCLEOTIDE SEQUENCE [LARGE SCALE GENOMIC DNA]</scope>
    <source>
        <strain evidence="6">CGMCC 1.15111</strain>
    </source>
</reference>
<dbReference type="InterPro" id="IPR015590">
    <property type="entry name" value="Aldehyde_DH_dom"/>
</dbReference>
<dbReference type="InterPro" id="IPR016162">
    <property type="entry name" value="Ald_DH_N"/>
</dbReference>
<evidence type="ECO:0000313" key="5">
    <source>
        <dbReference type="EMBL" id="GHE60731.1"/>
    </source>
</evidence>
<dbReference type="RefSeq" id="WP_189629570.1">
    <property type="nucleotide sequence ID" value="NZ_BNAG01000002.1"/>
</dbReference>
<dbReference type="InterPro" id="IPR016163">
    <property type="entry name" value="Ald_DH_C"/>
</dbReference>
<organism evidence="5 6">
    <name type="scientific">Roseivirga thermotolerans</name>
    <dbReference type="NCBI Taxonomy" id="1758176"/>
    <lineage>
        <taxon>Bacteria</taxon>
        <taxon>Pseudomonadati</taxon>
        <taxon>Bacteroidota</taxon>
        <taxon>Cytophagia</taxon>
        <taxon>Cytophagales</taxon>
        <taxon>Roseivirgaceae</taxon>
        <taxon>Roseivirga</taxon>
    </lineage>
</organism>
<dbReference type="InterPro" id="IPR016161">
    <property type="entry name" value="Ald_DH/histidinol_DH"/>
</dbReference>
<keyword evidence="6" id="KW-1185">Reference proteome</keyword>
<evidence type="ECO:0000256" key="1">
    <source>
        <dbReference type="ARBA" id="ARBA00009986"/>
    </source>
</evidence>
<evidence type="ECO:0000313" key="6">
    <source>
        <dbReference type="Proteomes" id="UP000658258"/>
    </source>
</evidence>
<dbReference type="Pfam" id="PF00171">
    <property type="entry name" value="Aldedh"/>
    <property type="match status" value="1"/>
</dbReference>
<dbReference type="PANTHER" id="PTHR43217">
    <property type="entry name" value="SUCCINATE SEMIALDEHYDE DEHYDROGENASE [NAD(P)+] SAD"/>
    <property type="match status" value="1"/>
</dbReference>
<feature type="domain" description="Aldehyde dehydrogenase" evidence="4">
    <location>
        <begin position="3"/>
        <end position="451"/>
    </location>
</feature>
<name>A0ABQ3I5S0_9BACT</name>
<dbReference type="EMBL" id="BNAG01000002">
    <property type="protein sequence ID" value="GHE60731.1"/>
    <property type="molecule type" value="Genomic_DNA"/>
</dbReference>
<keyword evidence="2" id="KW-0521">NADP</keyword>
<dbReference type="SUPFAM" id="SSF53720">
    <property type="entry name" value="ALDH-like"/>
    <property type="match status" value="1"/>
</dbReference>
<accession>A0ABQ3I5S0</accession>
<dbReference type="InterPro" id="IPR047110">
    <property type="entry name" value="GABD/Sad-like"/>
</dbReference>
<dbReference type="PANTHER" id="PTHR43217:SF1">
    <property type="entry name" value="SUCCINATE SEMIALDEHYDE DEHYDROGENASE [NAD(P)+] SAD"/>
    <property type="match status" value="1"/>
</dbReference>
<dbReference type="CDD" id="cd07100">
    <property type="entry name" value="ALDH_SSADH1_GabD1"/>
    <property type="match status" value="1"/>
</dbReference>